<dbReference type="EMBL" id="JAHDVG010000488">
    <property type="protein sequence ID" value="KAH1165796.1"/>
    <property type="molecule type" value="Genomic_DNA"/>
</dbReference>
<dbReference type="GO" id="GO:0070840">
    <property type="term" value="F:dynein complex binding"/>
    <property type="evidence" value="ECO:0007669"/>
    <property type="project" value="TreeGrafter"/>
</dbReference>
<name>A0A9D4ARF7_9SAUR</name>
<feature type="coiled-coil region" evidence="1">
    <location>
        <begin position="136"/>
        <end position="177"/>
    </location>
</feature>
<reference evidence="2" key="1">
    <citation type="submission" date="2021-09" db="EMBL/GenBank/DDBJ databases">
        <title>The genome of Mauremys mutica provides insights into the evolution of semi-aquatic lifestyle.</title>
        <authorList>
            <person name="Gong S."/>
            <person name="Gao Y."/>
        </authorList>
    </citation>
    <scope>NUCLEOTIDE SEQUENCE</scope>
    <source>
        <strain evidence="2">MM-2020</strain>
        <tissue evidence="2">Muscle</tissue>
    </source>
</reference>
<comment type="caution">
    <text evidence="2">The sequence shown here is derived from an EMBL/GenBank/DDBJ whole genome shotgun (WGS) entry which is preliminary data.</text>
</comment>
<dbReference type="InterPro" id="IPR028170">
    <property type="entry name" value="KASH5"/>
</dbReference>
<dbReference type="Proteomes" id="UP000827986">
    <property type="component" value="Unassembled WGS sequence"/>
</dbReference>
<dbReference type="GO" id="GO:0034397">
    <property type="term" value="P:telomere localization"/>
    <property type="evidence" value="ECO:0007669"/>
    <property type="project" value="InterPro"/>
</dbReference>
<dbReference type="GO" id="GO:0034993">
    <property type="term" value="C:meiotic nuclear membrane microtubule tethering complex"/>
    <property type="evidence" value="ECO:0007669"/>
    <property type="project" value="InterPro"/>
</dbReference>
<dbReference type="PANTHER" id="PTHR47300">
    <property type="entry name" value="PROTEIN KASH5"/>
    <property type="match status" value="1"/>
</dbReference>
<dbReference type="PANTHER" id="PTHR47300:SF1">
    <property type="entry name" value="PROTEIN KASH5"/>
    <property type="match status" value="1"/>
</dbReference>
<dbReference type="GO" id="GO:0090619">
    <property type="term" value="C:meiotic spindle pole"/>
    <property type="evidence" value="ECO:0007669"/>
    <property type="project" value="TreeGrafter"/>
</dbReference>
<accession>A0A9D4ARF7</accession>
<evidence type="ECO:0000256" key="1">
    <source>
        <dbReference type="SAM" id="Coils"/>
    </source>
</evidence>
<dbReference type="GO" id="GO:0000800">
    <property type="term" value="C:lateral element"/>
    <property type="evidence" value="ECO:0007669"/>
    <property type="project" value="TreeGrafter"/>
</dbReference>
<keyword evidence="1" id="KW-0175">Coiled coil</keyword>
<evidence type="ECO:0000313" key="2">
    <source>
        <dbReference type="EMBL" id="KAH1165796.1"/>
    </source>
</evidence>
<dbReference type="AlphaFoldDB" id="A0A9D4ARF7"/>
<dbReference type="GO" id="GO:0051225">
    <property type="term" value="P:spindle assembly"/>
    <property type="evidence" value="ECO:0007669"/>
    <property type="project" value="TreeGrafter"/>
</dbReference>
<keyword evidence="3" id="KW-1185">Reference proteome</keyword>
<dbReference type="GO" id="GO:0000781">
    <property type="term" value="C:chromosome, telomeric region"/>
    <property type="evidence" value="ECO:0007669"/>
    <property type="project" value="TreeGrafter"/>
</dbReference>
<feature type="non-terminal residue" evidence="2">
    <location>
        <position position="223"/>
    </location>
</feature>
<evidence type="ECO:0000313" key="3">
    <source>
        <dbReference type="Proteomes" id="UP000827986"/>
    </source>
</evidence>
<dbReference type="GO" id="GO:0007015">
    <property type="term" value="P:actin filament organization"/>
    <property type="evidence" value="ECO:0007669"/>
    <property type="project" value="TreeGrafter"/>
</dbReference>
<protein>
    <submittedName>
        <fullName evidence="2">Uncharacterized protein</fullName>
    </submittedName>
</protein>
<dbReference type="GO" id="GO:0007129">
    <property type="term" value="P:homologous chromosome pairing at meiosis"/>
    <property type="evidence" value="ECO:0007669"/>
    <property type="project" value="TreeGrafter"/>
</dbReference>
<proteinExistence type="predicted"/>
<feature type="coiled-coil region" evidence="1">
    <location>
        <begin position="21"/>
        <end position="93"/>
    </location>
</feature>
<gene>
    <name evidence="2" type="ORF">KIL84_023355</name>
</gene>
<sequence length="223" mass="25636">MLLKEQLQSLCKEGNNIKTSIGDVEKAMSSMEAELSRIKQAETMKTLLEAEIQTAKKTLEEEQESASQKELYLRKLEKDNEDLHLRLLMLSEENSSLTVSRRASQRSHMQLWADVHKLGKKLQECKLASGVEDEIFRKMKHQARELEESIKEYEAVIQVLQNKEKSLQDQLSAAEEKARTLPRTPSNILSINPKSLMFEIVKAELEDKIRGKEKNQMKHIFGG</sequence>
<dbReference type="GO" id="GO:0090220">
    <property type="term" value="P:chromosome localization to nuclear envelope involved in homologous chromosome segregation"/>
    <property type="evidence" value="ECO:0007669"/>
    <property type="project" value="TreeGrafter"/>
</dbReference>
<dbReference type="GO" id="GO:0005640">
    <property type="term" value="C:nuclear outer membrane"/>
    <property type="evidence" value="ECO:0007669"/>
    <property type="project" value="TreeGrafter"/>
</dbReference>
<organism evidence="2 3">
    <name type="scientific">Mauremys mutica</name>
    <name type="common">yellowpond turtle</name>
    <dbReference type="NCBI Taxonomy" id="74926"/>
    <lineage>
        <taxon>Eukaryota</taxon>
        <taxon>Metazoa</taxon>
        <taxon>Chordata</taxon>
        <taxon>Craniata</taxon>
        <taxon>Vertebrata</taxon>
        <taxon>Euteleostomi</taxon>
        <taxon>Archelosauria</taxon>
        <taxon>Testudinata</taxon>
        <taxon>Testudines</taxon>
        <taxon>Cryptodira</taxon>
        <taxon>Durocryptodira</taxon>
        <taxon>Testudinoidea</taxon>
        <taxon>Geoemydidae</taxon>
        <taxon>Geoemydinae</taxon>
        <taxon>Mauremys</taxon>
    </lineage>
</organism>
<dbReference type="GO" id="GO:0051653">
    <property type="term" value="P:spindle localization"/>
    <property type="evidence" value="ECO:0007669"/>
    <property type="project" value="TreeGrafter"/>
</dbReference>